<dbReference type="OrthoDB" id="5872at2"/>
<dbReference type="EMBL" id="AYSO01000018">
    <property type="protein sequence ID" value="KIE45685.1"/>
    <property type="molecule type" value="Genomic_DNA"/>
</dbReference>
<dbReference type="PANTHER" id="PTHR33747:SF1">
    <property type="entry name" value="ADENYLATE CYCLASE-ASSOCIATED CAP C-TERMINAL DOMAIN-CONTAINING PROTEIN"/>
    <property type="match status" value="1"/>
</dbReference>
<gene>
    <name evidence="1" type="ORF">U732_2303</name>
</gene>
<protein>
    <submittedName>
        <fullName evidence="1">SEC-C motif family protein</fullName>
    </submittedName>
</protein>
<dbReference type="InterPro" id="IPR004027">
    <property type="entry name" value="SEC_C_motif"/>
</dbReference>
<evidence type="ECO:0000313" key="1">
    <source>
        <dbReference type="EMBL" id="KIE45685.1"/>
    </source>
</evidence>
<dbReference type="STRING" id="29341.RSJ17_01940"/>
<dbReference type="AlphaFoldDB" id="A0A0C1UE26"/>
<dbReference type="RefSeq" id="WP_039634573.1">
    <property type="nucleotide sequence ID" value="NZ_AYSO01000018.1"/>
</dbReference>
<dbReference type="Gene3D" id="3.10.450.50">
    <property type="match status" value="1"/>
</dbReference>
<reference evidence="1 2" key="1">
    <citation type="journal article" date="2015" name="Infect. Genet. Evol.">
        <title>Genomic sequences of six botulinum neurotoxin-producing strains representing three clostridial species illustrate the mobility and diversity of botulinum neurotoxin genes.</title>
        <authorList>
            <person name="Smith T.J."/>
            <person name="Hill K.K."/>
            <person name="Xie G."/>
            <person name="Foley B.T."/>
            <person name="Williamson C.H."/>
            <person name="Foster J.T."/>
            <person name="Johnson S.L."/>
            <person name="Chertkov O."/>
            <person name="Teshima H."/>
            <person name="Gibbons H.S."/>
            <person name="Johnsky L.A."/>
            <person name="Karavis M.A."/>
            <person name="Smith L.A."/>
        </authorList>
    </citation>
    <scope>NUCLEOTIDE SEQUENCE [LARGE SCALE GENOMIC DNA]</scope>
    <source>
        <strain evidence="1 2">CDC 2741</strain>
    </source>
</reference>
<dbReference type="SUPFAM" id="SSF103642">
    <property type="entry name" value="Sec-C motif"/>
    <property type="match status" value="1"/>
</dbReference>
<sequence length="165" mass="19216">MSLYNAWTNYVVEFVKNNGEPAFWKEYAKIETLIYSKVLTNLEGKVSGKVSDLAKEHEVTDVHFMGFLDGINESLEKELDLESIEADSQIEIQINFEKLYFNMLESKADYLYSLPQWDRIFSEEKRKEITKEWRSSKVIVKEEKIGRNDPCTCGSGKKYKKCCGK</sequence>
<name>A0A0C1UE26_9CLOT</name>
<keyword evidence="2" id="KW-1185">Reference proteome</keyword>
<dbReference type="PANTHER" id="PTHR33747">
    <property type="entry name" value="UPF0225 PROTEIN SCO1677"/>
    <property type="match status" value="1"/>
</dbReference>
<dbReference type="NCBIfam" id="NF004088">
    <property type="entry name" value="PRK05590.1"/>
    <property type="match status" value="1"/>
</dbReference>
<evidence type="ECO:0000313" key="2">
    <source>
        <dbReference type="Proteomes" id="UP000031366"/>
    </source>
</evidence>
<comment type="caution">
    <text evidence="1">The sequence shown here is derived from an EMBL/GenBank/DDBJ whole genome shotgun (WGS) entry which is preliminary data.</text>
</comment>
<dbReference type="Pfam" id="PF02810">
    <property type="entry name" value="SEC-C"/>
    <property type="match status" value="1"/>
</dbReference>
<organism evidence="1 2">
    <name type="scientific">Clostridium argentinense CDC 2741</name>
    <dbReference type="NCBI Taxonomy" id="1418104"/>
    <lineage>
        <taxon>Bacteria</taxon>
        <taxon>Bacillati</taxon>
        <taxon>Bacillota</taxon>
        <taxon>Clostridia</taxon>
        <taxon>Eubacteriales</taxon>
        <taxon>Clostridiaceae</taxon>
        <taxon>Clostridium</taxon>
    </lineage>
</organism>
<dbReference type="Proteomes" id="UP000031366">
    <property type="component" value="Unassembled WGS sequence"/>
</dbReference>
<proteinExistence type="predicted"/>
<accession>A0A0C1UE26</accession>